<dbReference type="Gene3D" id="3.90.120.10">
    <property type="entry name" value="DNA Methylase, subunit A, domain 2"/>
    <property type="match status" value="1"/>
</dbReference>
<protein>
    <recommendedName>
        <fullName evidence="1">DNA (cytosine-5-)-methyltransferase</fullName>
        <ecNumber evidence="1">2.1.1.37</ecNumber>
    </recommendedName>
</protein>
<dbReference type="GO" id="GO:0003886">
    <property type="term" value="F:DNA (cytosine-5-)-methyltransferase activity"/>
    <property type="evidence" value="ECO:0007669"/>
    <property type="project" value="UniProtKB-EC"/>
</dbReference>
<keyword evidence="9" id="KW-1185">Reference proteome</keyword>
<dbReference type="Pfam" id="PF00145">
    <property type="entry name" value="DNA_methylase"/>
    <property type="match status" value="1"/>
</dbReference>
<evidence type="ECO:0000256" key="4">
    <source>
        <dbReference type="ARBA" id="ARBA00022691"/>
    </source>
</evidence>
<evidence type="ECO:0000313" key="8">
    <source>
        <dbReference type="EMBL" id="UPM56368.1"/>
    </source>
</evidence>
<dbReference type="PANTHER" id="PTHR46098">
    <property type="entry name" value="TRNA (CYTOSINE(38)-C(5))-METHYLTRANSFERASE"/>
    <property type="match status" value="1"/>
</dbReference>
<keyword evidence="5" id="KW-0680">Restriction system</keyword>
<dbReference type="InterPro" id="IPR001525">
    <property type="entry name" value="C5_MeTfrase"/>
</dbReference>
<sequence length="337" mass="38781">MYRVVSLFAGIGGICLGFNSTILNGEQAAKVIWANEIDSHSCLTYQLNFGNNNLWQGDINEINEKIPFVDILTGGVPSEVFNSEGNHNGYDRTRKTLFGEFFRFIRDHKPRAVLLENVKDLLNHDNGNTLRIIKESLYEEGYIIAQHIFNSSEYGNVPQKRERIYLVGFLDLRVFDEYMRNPILPIELTRTIQDIIEPEERKDESFYFTSKSQYFDLLRKNVINSNELYNLPSIYMRENLNNSCPKLIEKMIAGGHNVPIVLDQHGIRKITPREALSLQGFPEAFLFPKGLALSHLYSQARNSATVPVVQRIAQNMVNALYYYDRINQSVSEYAHTE</sequence>
<dbReference type="InterPro" id="IPR050750">
    <property type="entry name" value="C5-MTase"/>
</dbReference>
<dbReference type="Proteomes" id="UP000830639">
    <property type="component" value="Chromosome"/>
</dbReference>
<comment type="similarity">
    <text evidence="6 7">Belongs to the class I-like SAM-binding methyltransferase superfamily. C5-methyltransferase family.</text>
</comment>
<dbReference type="PRINTS" id="PR00105">
    <property type="entry name" value="C5METTRFRASE"/>
</dbReference>
<dbReference type="EC" id="2.1.1.37" evidence="1"/>
<keyword evidence="3 6" id="KW-0808">Transferase</keyword>
<dbReference type="RefSeq" id="WP_248269272.1">
    <property type="nucleotide sequence ID" value="NZ_CP096034.1"/>
</dbReference>
<dbReference type="SUPFAM" id="SSF53335">
    <property type="entry name" value="S-adenosyl-L-methionine-dependent methyltransferases"/>
    <property type="match status" value="1"/>
</dbReference>
<evidence type="ECO:0000256" key="7">
    <source>
        <dbReference type="RuleBase" id="RU000416"/>
    </source>
</evidence>
<accession>A0ABY4JRA6</accession>
<keyword evidence="2 6" id="KW-0489">Methyltransferase</keyword>
<name>A0ABY4JRA6_9BACI</name>
<dbReference type="PANTHER" id="PTHR46098:SF1">
    <property type="entry name" value="TRNA (CYTOSINE(38)-C(5))-METHYLTRANSFERASE"/>
    <property type="match status" value="1"/>
</dbReference>
<evidence type="ECO:0000256" key="1">
    <source>
        <dbReference type="ARBA" id="ARBA00011975"/>
    </source>
</evidence>
<evidence type="ECO:0000256" key="3">
    <source>
        <dbReference type="ARBA" id="ARBA00022679"/>
    </source>
</evidence>
<dbReference type="EMBL" id="CP096034">
    <property type="protein sequence ID" value="UPM56368.1"/>
    <property type="molecule type" value="Genomic_DNA"/>
</dbReference>
<organism evidence="8 9">
    <name type="scientific">Gottfriedia acidiceleris</name>
    <dbReference type="NCBI Taxonomy" id="371036"/>
    <lineage>
        <taxon>Bacteria</taxon>
        <taxon>Bacillati</taxon>
        <taxon>Bacillota</taxon>
        <taxon>Bacilli</taxon>
        <taxon>Bacillales</taxon>
        <taxon>Bacillaceae</taxon>
        <taxon>Gottfriedia</taxon>
    </lineage>
</organism>
<reference evidence="8 9" key="1">
    <citation type="submission" date="2022-04" db="EMBL/GenBank/DDBJ databases">
        <title>Mechanism of arsenic methylation and mitigation arsenic toxicity by Bacillus sp. LH14 from an Arsenic-Contaminated Paddy Soil.</title>
        <authorList>
            <person name="Wang D."/>
        </authorList>
    </citation>
    <scope>NUCLEOTIDE SEQUENCE [LARGE SCALE GENOMIC DNA]</scope>
    <source>
        <strain evidence="8 9">LH14</strain>
    </source>
</reference>
<evidence type="ECO:0000256" key="6">
    <source>
        <dbReference type="PROSITE-ProRule" id="PRU01016"/>
    </source>
</evidence>
<dbReference type="PROSITE" id="PS51679">
    <property type="entry name" value="SAM_MT_C5"/>
    <property type="match status" value="1"/>
</dbReference>
<proteinExistence type="inferred from homology"/>
<gene>
    <name evidence="8" type="primary">dcm</name>
    <name evidence="8" type="ORF">MY490_11245</name>
</gene>
<comment type="caution">
    <text evidence="6">Lacks conserved residue(s) required for the propagation of feature annotation.</text>
</comment>
<evidence type="ECO:0000256" key="5">
    <source>
        <dbReference type="ARBA" id="ARBA00022747"/>
    </source>
</evidence>
<dbReference type="InterPro" id="IPR029063">
    <property type="entry name" value="SAM-dependent_MTases_sf"/>
</dbReference>
<evidence type="ECO:0000256" key="2">
    <source>
        <dbReference type="ARBA" id="ARBA00022603"/>
    </source>
</evidence>
<dbReference type="NCBIfam" id="TIGR00675">
    <property type="entry name" value="dcm"/>
    <property type="match status" value="1"/>
</dbReference>
<evidence type="ECO:0000313" key="9">
    <source>
        <dbReference type="Proteomes" id="UP000830639"/>
    </source>
</evidence>
<keyword evidence="4 6" id="KW-0949">S-adenosyl-L-methionine</keyword>
<dbReference type="GO" id="GO:0032259">
    <property type="term" value="P:methylation"/>
    <property type="evidence" value="ECO:0007669"/>
    <property type="project" value="UniProtKB-KW"/>
</dbReference>
<dbReference type="Gene3D" id="3.40.50.150">
    <property type="entry name" value="Vaccinia Virus protein VP39"/>
    <property type="match status" value="1"/>
</dbReference>